<gene>
    <name evidence="1" type="ORF">TorRG33x02_145520</name>
</gene>
<evidence type="ECO:0000313" key="1">
    <source>
        <dbReference type="EMBL" id="PON89718.1"/>
    </source>
</evidence>
<organism evidence="1 2">
    <name type="scientific">Trema orientale</name>
    <name type="common">Charcoal tree</name>
    <name type="synonym">Celtis orientalis</name>
    <dbReference type="NCBI Taxonomy" id="63057"/>
    <lineage>
        <taxon>Eukaryota</taxon>
        <taxon>Viridiplantae</taxon>
        <taxon>Streptophyta</taxon>
        <taxon>Embryophyta</taxon>
        <taxon>Tracheophyta</taxon>
        <taxon>Spermatophyta</taxon>
        <taxon>Magnoliopsida</taxon>
        <taxon>eudicotyledons</taxon>
        <taxon>Gunneridae</taxon>
        <taxon>Pentapetalae</taxon>
        <taxon>rosids</taxon>
        <taxon>fabids</taxon>
        <taxon>Rosales</taxon>
        <taxon>Cannabaceae</taxon>
        <taxon>Trema</taxon>
    </lineage>
</organism>
<sequence length="167" mass="19234">MDLGGADWLRHTVRDVLFEGREGQFRRFYRGSNYQLILEYSRNRAGNFLKVIKIQNRKKIRDACGGILEVAEETLQQTFLLYTKIKGSLWNCKTKGYLARVSAKISRIGNRKQAGSSSQVRWCHRMLASTQVDKESKERENVHTGEKLVKPLKGNGPRLRKHILSTV</sequence>
<name>A0A2P5EW03_TREOI</name>
<proteinExistence type="predicted"/>
<dbReference type="Proteomes" id="UP000237000">
    <property type="component" value="Unassembled WGS sequence"/>
</dbReference>
<dbReference type="AlphaFoldDB" id="A0A2P5EW03"/>
<protein>
    <submittedName>
        <fullName evidence="1">Uncharacterized protein</fullName>
    </submittedName>
</protein>
<reference evidence="2" key="1">
    <citation type="submission" date="2016-06" db="EMBL/GenBank/DDBJ databases">
        <title>Parallel loss of symbiosis genes in relatives of nitrogen-fixing non-legume Parasponia.</title>
        <authorList>
            <person name="Van Velzen R."/>
            <person name="Holmer R."/>
            <person name="Bu F."/>
            <person name="Rutten L."/>
            <person name="Van Zeijl A."/>
            <person name="Liu W."/>
            <person name="Santuari L."/>
            <person name="Cao Q."/>
            <person name="Sharma T."/>
            <person name="Shen D."/>
            <person name="Roswanjaya Y."/>
            <person name="Wardhani T."/>
            <person name="Kalhor M.S."/>
            <person name="Jansen J."/>
            <person name="Van den Hoogen J."/>
            <person name="Gungor B."/>
            <person name="Hartog M."/>
            <person name="Hontelez J."/>
            <person name="Verver J."/>
            <person name="Yang W.-C."/>
            <person name="Schijlen E."/>
            <person name="Repin R."/>
            <person name="Schilthuizen M."/>
            <person name="Schranz E."/>
            <person name="Heidstra R."/>
            <person name="Miyata K."/>
            <person name="Fedorova E."/>
            <person name="Kohlen W."/>
            <person name="Bisseling T."/>
            <person name="Smit S."/>
            <person name="Geurts R."/>
        </authorList>
    </citation>
    <scope>NUCLEOTIDE SEQUENCE [LARGE SCALE GENOMIC DNA]</scope>
    <source>
        <strain evidence="2">cv. RG33-2</strain>
    </source>
</reference>
<comment type="caution">
    <text evidence="1">The sequence shown here is derived from an EMBL/GenBank/DDBJ whole genome shotgun (WGS) entry which is preliminary data.</text>
</comment>
<accession>A0A2P5EW03</accession>
<keyword evidence="2" id="KW-1185">Reference proteome</keyword>
<dbReference type="InParanoid" id="A0A2P5EW03"/>
<dbReference type="EMBL" id="JXTC01000091">
    <property type="protein sequence ID" value="PON89718.1"/>
    <property type="molecule type" value="Genomic_DNA"/>
</dbReference>
<evidence type="ECO:0000313" key="2">
    <source>
        <dbReference type="Proteomes" id="UP000237000"/>
    </source>
</evidence>